<feature type="transmembrane region" description="Helical" evidence="8">
    <location>
        <begin position="174"/>
        <end position="195"/>
    </location>
</feature>
<dbReference type="Proteomes" id="UP001163336">
    <property type="component" value="Chromosome"/>
</dbReference>
<dbReference type="NCBIfam" id="NF028537">
    <property type="entry name" value="P_eth_NH2_trans"/>
    <property type="match status" value="1"/>
</dbReference>
<dbReference type="Pfam" id="PF08019">
    <property type="entry name" value="EptA_B_N"/>
    <property type="match status" value="1"/>
</dbReference>
<dbReference type="InterPro" id="IPR017850">
    <property type="entry name" value="Alkaline_phosphatase_core_sf"/>
</dbReference>
<proteinExistence type="predicted"/>
<comment type="subcellular location">
    <subcellularLocation>
        <location evidence="1">Cell inner membrane</location>
        <topology evidence="1">Multi-pass membrane protein</topology>
    </subcellularLocation>
</comment>
<dbReference type="PANTHER" id="PTHR30443">
    <property type="entry name" value="INNER MEMBRANE PROTEIN"/>
    <property type="match status" value="1"/>
</dbReference>
<gene>
    <name evidence="11" type="ORF">MasN3_37720</name>
</gene>
<keyword evidence="3" id="KW-0997">Cell inner membrane</keyword>
<feature type="transmembrane region" description="Helical" evidence="8">
    <location>
        <begin position="133"/>
        <end position="153"/>
    </location>
</feature>
<feature type="transmembrane region" description="Helical" evidence="8">
    <location>
        <begin position="28"/>
        <end position="49"/>
    </location>
</feature>
<keyword evidence="6 8" id="KW-1133">Transmembrane helix</keyword>
<keyword evidence="7 8" id="KW-0472">Membrane</keyword>
<evidence type="ECO:0000256" key="2">
    <source>
        <dbReference type="ARBA" id="ARBA00022475"/>
    </source>
</evidence>
<evidence type="ECO:0000256" key="8">
    <source>
        <dbReference type="SAM" id="Phobius"/>
    </source>
</evidence>
<dbReference type="InterPro" id="IPR058130">
    <property type="entry name" value="PEA_transf_C"/>
</dbReference>
<evidence type="ECO:0000313" key="11">
    <source>
        <dbReference type="EMBL" id="BDT60278.1"/>
    </source>
</evidence>
<evidence type="ECO:0000256" key="5">
    <source>
        <dbReference type="ARBA" id="ARBA00022692"/>
    </source>
</evidence>
<dbReference type="PANTHER" id="PTHR30443:SF0">
    <property type="entry name" value="PHOSPHOETHANOLAMINE TRANSFERASE EPTA"/>
    <property type="match status" value="1"/>
</dbReference>
<dbReference type="InterPro" id="IPR040423">
    <property type="entry name" value="PEA_transferase"/>
</dbReference>
<organism evidence="11 12">
    <name type="scientific">Massilia varians</name>
    <dbReference type="NCBI Taxonomy" id="457921"/>
    <lineage>
        <taxon>Bacteria</taxon>
        <taxon>Pseudomonadati</taxon>
        <taxon>Pseudomonadota</taxon>
        <taxon>Betaproteobacteria</taxon>
        <taxon>Burkholderiales</taxon>
        <taxon>Oxalobacteraceae</taxon>
        <taxon>Telluria group</taxon>
        <taxon>Massilia</taxon>
    </lineage>
</organism>
<evidence type="ECO:0000259" key="10">
    <source>
        <dbReference type="Pfam" id="PF08019"/>
    </source>
</evidence>
<protein>
    <submittedName>
        <fullName evidence="11">Phosphoethanolamine--lipid A transferase EptA</fullName>
    </submittedName>
</protein>
<dbReference type="GO" id="GO:0016740">
    <property type="term" value="F:transferase activity"/>
    <property type="evidence" value="ECO:0007669"/>
    <property type="project" value="UniProtKB-KW"/>
</dbReference>
<dbReference type="InterPro" id="IPR012549">
    <property type="entry name" value="EptA-like_N"/>
</dbReference>
<feature type="transmembrane region" description="Helical" evidence="8">
    <location>
        <begin position="91"/>
        <end position="113"/>
    </location>
</feature>
<reference evidence="11" key="1">
    <citation type="submission" date="2022-11" db="EMBL/GenBank/DDBJ databases">
        <title>Isolation and characterization of PLA-degrading bacterium Massilia sp. from Antarctic soil.</title>
        <authorList>
            <person name="Sato K."/>
            <person name="Gomez-Fuentes C."/>
            <person name="Ahmad S.A."/>
            <person name="Zulkharnain A."/>
        </authorList>
    </citation>
    <scope>NUCLEOTIDE SEQUENCE</scope>
    <source>
        <strain evidence="11">N-3</strain>
    </source>
</reference>
<accession>A0ABM8CAG6</accession>
<keyword evidence="12" id="KW-1185">Reference proteome</keyword>
<keyword evidence="5 8" id="KW-0812">Transmembrane</keyword>
<evidence type="ECO:0000313" key="12">
    <source>
        <dbReference type="Proteomes" id="UP001163336"/>
    </source>
</evidence>
<dbReference type="InterPro" id="IPR000917">
    <property type="entry name" value="Sulfatase_N"/>
</dbReference>
<sequence length="560" mass="61456">MHDAAIPAARFDGYDVPYQFPRRISANLLVFGVALLLASAANINFWSSFIHAVGGFSLARLPLLAGSFAIVVLLFYALLTPFSFRYVAKPALVVFILVASASAWFINQYGIVIDKAIIQSMFETDSREAGELLSWRLAVFVLLTGGLPALLVARARVDFPRGLRATGRRLGLGAAALAAAALLLVLLFKTLAPVVREHRELRYLLTPTNVVQALNGYLRNRWSKPVPLQAIGGDAAKGSRWAGQARRTVTVIVVGETARAANFSLNGYARQTNPRLAREEGLINFARVESCGTATAVSVPCVFSALPRERYDDSVAKHQEGLLDVLSHAGFRVLWRDNNSGCKGVCERVEFVDVATPAPGKAHCAGSECYDEGLLEGLPELIRQGGKDLVVVLHQKGSHGPEYARRYPAGFGRFGPVCQTSEFESCTRESIVAAYDNTILYTDSFLAQTIDLLRQAAHDADVDTAFLYFSDHGESLGEGNMYLHGAPWMFAPKEQTHVPMMLWMSEGFSQRFRIDRACLQARRDQPLSHDNVFHSVLGMLNVETAVLNPKLDLFHACVRN</sequence>
<name>A0ABM8CAG6_9BURK</name>
<dbReference type="CDD" id="cd16017">
    <property type="entry name" value="LptA"/>
    <property type="match status" value="1"/>
</dbReference>
<feature type="transmembrane region" description="Helical" evidence="8">
    <location>
        <begin position="61"/>
        <end position="79"/>
    </location>
</feature>
<dbReference type="Pfam" id="PF00884">
    <property type="entry name" value="Sulfatase"/>
    <property type="match status" value="1"/>
</dbReference>
<evidence type="ECO:0000256" key="1">
    <source>
        <dbReference type="ARBA" id="ARBA00004429"/>
    </source>
</evidence>
<evidence type="ECO:0000256" key="6">
    <source>
        <dbReference type="ARBA" id="ARBA00022989"/>
    </source>
</evidence>
<evidence type="ECO:0000256" key="4">
    <source>
        <dbReference type="ARBA" id="ARBA00022679"/>
    </source>
</evidence>
<evidence type="ECO:0000256" key="7">
    <source>
        <dbReference type="ARBA" id="ARBA00023136"/>
    </source>
</evidence>
<dbReference type="Gene3D" id="3.40.720.10">
    <property type="entry name" value="Alkaline Phosphatase, subunit A"/>
    <property type="match status" value="1"/>
</dbReference>
<dbReference type="EMBL" id="AP026966">
    <property type="protein sequence ID" value="BDT60278.1"/>
    <property type="molecule type" value="Genomic_DNA"/>
</dbReference>
<evidence type="ECO:0000256" key="3">
    <source>
        <dbReference type="ARBA" id="ARBA00022519"/>
    </source>
</evidence>
<keyword evidence="2" id="KW-1003">Cell membrane</keyword>
<feature type="domain" description="Sulfatase N-terminal" evidence="9">
    <location>
        <begin position="250"/>
        <end position="541"/>
    </location>
</feature>
<evidence type="ECO:0000259" key="9">
    <source>
        <dbReference type="Pfam" id="PF00884"/>
    </source>
</evidence>
<dbReference type="SUPFAM" id="SSF53649">
    <property type="entry name" value="Alkaline phosphatase-like"/>
    <property type="match status" value="1"/>
</dbReference>
<keyword evidence="4 11" id="KW-0808">Transferase</keyword>
<feature type="domain" description="Phosphoethanolamine transferase N-terminal" evidence="10">
    <location>
        <begin position="72"/>
        <end position="220"/>
    </location>
</feature>